<comment type="caution">
    <text evidence="2">The sequence shown here is derived from an EMBL/GenBank/DDBJ whole genome shotgun (WGS) entry which is preliminary data.</text>
</comment>
<name>A0A7C8NNV8_ORBOL</name>
<evidence type="ECO:0000313" key="1">
    <source>
        <dbReference type="EMBL" id="KAF3098502.1"/>
    </source>
</evidence>
<dbReference type="AlphaFoldDB" id="A0A7C8NNV8"/>
<protein>
    <submittedName>
        <fullName evidence="2">Uncharacterized protein</fullName>
    </submittedName>
</protein>
<evidence type="ECO:0000313" key="4">
    <source>
        <dbReference type="Proteomes" id="UP000480548"/>
    </source>
</evidence>
<evidence type="ECO:0000313" key="3">
    <source>
        <dbReference type="Proteomes" id="UP000475325"/>
    </source>
</evidence>
<organism evidence="2 4">
    <name type="scientific">Orbilia oligospora</name>
    <name type="common">Nematode-trapping fungus</name>
    <name type="synonym">Arthrobotrys oligospora</name>
    <dbReference type="NCBI Taxonomy" id="2813651"/>
    <lineage>
        <taxon>Eukaryota</taxon>
        <taxon>Fungi</taxon>
        <taxon>Dikarya</taxon>
        <taxon>Ascomycota</taxon>
        <taxon>Pezizomycotina</taxon>
        <taxon>Orbiliomycetes</taxon>
        <taxon>Orbiliales</taxon>
        <taxon>Orbiliaceae</taxon>
        <taxon>Orbilia</taxon>
    </lineage>
</organism>
<gene>
    <name evidence="1" type="ORF">TWF102_006062</name>
    <name evidence="2" type="ORF">TWF703_010254</name>
</gene>
<dbReference type="EMBL" id="WIQW01000031">
    <property type="protein sequence ID" value="KAF3098502.1"/>
    <property type="molecule type" value="Genomic_DNA"/>
</dbReference>
<dbReference type="Proteomes" id="UP000480548">
    <property type="component" value="Unassembled WGS sequence"/>
</dbReference>
<evidence type="ECO:0000313" key="2">
    <source>
        <dbReference type="EMBL" id="KAF3126963.1"/>
    </source>
</evidence>
<reference evidence="3 4" key="1">
    <citation type="submission" date="2019-06" db="EMBL/GenBank/DDBJ databases">
        <authorList>
            <person name="Palmer J.M."/>
        </authorList>
    </citation>
    <scope>NUCLEOTIDE SEQUENCE [LARGE SCALE GENOMIC DNA]</scope>
    <source>
        <strain evidence="1 3">TWF102</strain>
        <strain evidence="2 4">TWF703</strain>
    </source>
</reference>
<proteinExistence type="predicted"/>
<dbReference type="EMBL" id="WIQZ01000080">
    <property type="protein sequence ID" value="KAF3126963.1"/>
    <property type="molecule type" value="Genomic_DNA"/>
</dbReference>
<dbReference type="Proteomes" id="UP000475325">
    <property type="component" value="Unassembled WGS sequence"/>
</dbReference>
<accession>A0A7C8NNV8</accession>
<sequence length="102" mass="11207">MSPPGPSFYNHPLFRPSQILFPLSNRLKPIFAHFISVSDFTSNTSRSNLSIRKDCGRLLVHYSIKAVFGYAPDAKLITIELTTASLNDISLVFNTGGESSSS</sequence>